<reference evidence="9" key="2">
    <citation type="submission" date="2015-01" db="EMBL/GenBank/DDBJ databases">
        <title>Evolutionary Origins and Diversification of the Mycorrhizal Mutualists.</title>
        <authorList>
            <consortium name="DOE Joint Genome Institute"/>
            <consortium name="Mycorrhizal Genomics Consortium"/>
            <person name="Kohler A."/>
            <person name="Kuo A."/>
            <person name="Nagy L.G."/>
            <person name="Floudas D."/>
            <person name="Copeland A."/>
            <person name="Barry K.W."/>
            <person name="Cichocki N."/>
            <person name="Veneault-Fourrey C."/>
            <person name="LaButti K."/>
            <person name="Lindquist E.A."/>
            <person name="Lipzen A."/>
            <person name="Lundell T."/>
            <person name="Morin E."/>
            <person name="Murat C."/>
            <person name="Riley R."/>
            <person name="Ohm R."/>
            <person name="Sun H."/>
            <person name="Tunlid A."/>
            <person name="Henrissat B."/>
            <person name="Grigoriev I.V."/>
            <person name="Hibbett D.S."/>
            <person name="Martin F."/>
        </authorList>
    </citation>
    <scope>NUCLEOTIDE SEQUENCE [LARGE SCALE GENOMIC DNA]</scope>
    <source>
        <strain evidence="9">Foug A</strain>
    </source>
</reference>
<dbReference type="AlphaFoldDB" id="A0A0C3E6E6"/>
<feature type="transmembrane region" description="Helical" evidence="6">
    <location>
        <begin position="169"/>
        <end position="189"/>
    </location>
</feature>
<feature type="region of interest" description="Disordered" evidence="5">
    <location>
        <begin position="316"/>
        <end position="366"/>
    </location>
</feature>
<evidence type="ECO:0000256" key="4">
    <source>
        <dbReference type="ARBA" id="ARBA00023136"/>
    </source>
</evidence>
<evidence type="ECO:0000256" key="6">
    <source>
        <dbReference type="SAM" id="Phobius"/>
    </source>
</evidence>
<dbReference type="InParanoid" id="A0A0C3E6E6"/>
<dbReference type="InterPro" id="IPR025256">
    <property type="entry name" value="TM7S3/TM198-like_dom"/>
</dbReference>
<gene>
    <name evidence="8" type="ORF">SCLCIDRAFT_1213847</name>
</gene>
<feature type="transmembrane region" description="Helical" evidence="6">
    <location>
        <begin position="115"/>
        <end position="133"/>
    </location>
</feature>
<evidence type="ECO:0000256" key="2">
    <source>
        <dbReference type="ARBA" id="ARBA00022692"/>
    </source>
</evidence>
<dbReference type="HOGENOM" id="CLU_060789_1_0_1"/>
<accession>A0A0C3E6E6</accession>
<feature type="transmembrane region" description="Helical" evidence="6">
    <location>
        <begin position="228"/>
        <end position="248"/>
    </location>
</feature>
<evidence type="ECO:0000256" key="3">
    <source>
        <dbReference type="ARBA" id="ARBA00022989"/>
    </source>
</evidence>
<dbReference type="OrthoDB" id="3359595at2759"/>
<name>A0A0C3E6E6_9AGAM</name>
<keyword evidence="9" id="KW-1185">Reference proteome</keyword>
<dbReference type="Proteomes" id="UP000053989">
    <property type="component" value="Unassembled WGS sequence"/>
</dbReference>
<proteinExistence type="predicted"/>
<feature type="transmembrane region" description="Helical" evidence="6">
    <location>
        <begin position="201"/>
        <end position="221"/>
    </location>
</feature>
<feature type="transmembrane region" description="Helical" evidence="6">
    <location>
        <begin position="86"/>
        <end position="108"/>
    </location>
</feature>
<dbReference type="Pfam" id="PF13886">
    <property type="entry name" value="TM7S3_TM198"/>
    <property type="match status" value="1"/>
</dbReference>
<dbReference type="GO" id="GO:0016020">
    <property type="term" value="C:membrane"/>
    <property type="evidence" value="ECO:0007669"/>
    <property type="project" value="UniProtKB-SubCell"/>
</dbReference>
<evidence type="ECO:0000256" key="5">
    <source>
        <dbReference type="SAM" id="MobiDB-lite"/>
    </source>
</evidence>
<reference evidence="8 9" key="1">
    <citation type="submission" date="2014-04" db="EMBL/GenBank/DDBJ databases">
        <authorList>
            <consortium name="DOE Joint Genome Institute"/>
            <person name="Kuo A."/>
            <person name="Kohler A."/>
            <person name="Nagy L.G."/>
            <person name="Floudas D."/>
            <person name="Copeland A."/>
            <person name="Barry K.W."/>
            <person name="Cichocki N."/>
            <person name="Veneault-Fourrey C."/>
            <person name="LaButti K."/>
            <person name="Lindquist E.A."/>
            <person name="Lipzen A."/>
            <person name="Lundell T."/>
            <person name="Morin E."/>
            <person name="Murat C."/>
            <person name="Sun H."/>
            <person name="Tunlid A."/>
            <person name="Henrissat B."/>
            <person name="Grigoriev I.V."/>
            <person name="Hibbett D.S."/>
            <person name="Martin F."/>
            <person name="Nordberg H.P."/>
            <person name="Cantor M.N."/>
            <person name="Hua S.X."/>
        </authorList>
    </citation>
    <scope>NUCLEOTIDE SEQUENCE [LARGE SCALE GENOMIC DNA]</scope>
    <source>
        <strain evidence="8 9">Foug A</strain>
    </source>
</reference>
<keyword evidence="4 6" id="KW-0472">Membrane</keyword>
<evidence type="ECO:0000313" key="9">
    <source>
        <dbReference type="Proteomes" id="UP000053989"/>
    </source>
</evidence>
<evidence type="ECO:0000259" key="7">
    <source>
        <dbReference type="Pfam" id="PF13886"/>
    </source>
</evidence>
<evidence type="ECO:0000313" key="8">
    <source>
        <dbReference type="EMBL" id="KIM64019.1"/>
    </source>
</evidence>
<sequence length="366" mass="38836">MVANLHLERLSGQFLFYLTYIFLAALAIPGVAAEENTIVATNGEVLQALQDPNVAFLNSNGTITVYSPITGQEIPQGLASDGGGSGFSSCAIAWIAFSFTVGAPLLFLGFRGRRFTIGATIGLAASLASWAVFVNTLDDVGVSDIALTTVVLVLSGLGFLLGVLELSRVVGILILSTMGGFALGIRIILLRSGLLISNPSIFFVNWLIVALCGFACSILVIWKQRAGILNGCASTGSFLCGLGFDLAINQQSGMSRGLRYLMDRNRYHVVDNVLNGYSPPMTTVVILAVSIAVTPAFAFAQHKAFKQPFWCTPTQGDLESLHTPEAPQQDEVSHPPSSRVSTAMPETPASEKPPKLPLPCKSNGEK</sequence>
<organism evidence="8 9">
    <name type="scientific">Scleroderma citrinum Foug A</name>
    <dbReference type="NCBI Taxonomy" id="1036808"/>
    <lineage>
        <taxon>Eukaryota</taxon>
        <taxon>Fungi</taxon>
        <taxon>Dikarya</taxon>
        <taxon>Basidiomycota</taxon>
        <taxon>Agaricomycotina</taxon>
        <taxon>Agaricomycetes</taxon>
        <taxon>Agaricomycetidae</taxon>
        <taxon>Boletales</taxon>
        <taxon>Sclerodermatineae</taxon>
        <taxon>Sclerodermataceae</taxon>
        <taxon>Scleroderma</taxon>
    </lineage>
</organism>
<dbReference type="EMBL" id="KN822031">
    <property type="protein sequence ID" value="KIM64019.1"/>
    <property type="molecule type" value="Genomic_DNA"/>
</dbReference>
<feature type="domain" description="TM7S3/TM198-like" evidence="7">
    <location>
        <begin position="97"/>
        <end position="301"/>
    </location>
</feature>
<feature type="transmembrane region" description="Helical" evidence="6">
    <location>
        <begin position="281"/>
        <end position="300"/>
    </location>
</feature>
<keyword evidence="2 6" id="KW-0812">Transmembrane</keyword>
<feature type="transmembrane region" description="Helical" evidence="6">
    <location>
        <begin position="145"/>
        <end position="164"/>
    </location>
</feature>
<protein>
    <recommendedName>
        <fullName evidence="7">TM7S3/TM198-like domain-containing protein</fullName>
    </recommendedName>
</protein>
<evidence type="ECO:0000256" key="1">
    <source>
        <dbReference type="ARBA" id="ARBA00004141"/>
    </source>
</evidence>
<feature type="transmembrane region" description="Helical" evidence="6">
    <location>
        <begin position="14"/>
        <end position="32"/>
    </location>
</feature>
<keyword evidence="3 6" id="KW-1133">Transmembrane helix</keyword>
<comment type="subcellular location">
    <subcellularLocation>
        <location evidence="1">Membrane</location>
        <topology evidence="1">Multi-pass membrane protein</topology>
    </subcellularLocation>
</comment>